<feature type="transmembrane region" description="Helical" evidence="1">
    <location>
        <begin position="105"/>
        <end position="124"/>
    </location>
</feature>
<organism evidence="4 5">
    <name type="scientific">[Empedobacter] haloabium</name>
    <dbReference type="NCBI Taxonomy" id="592317"/>
    <lineage>
        <taxon>Bacteria</taxon>
        <taxon>Pseudomonadati</taxon>
        <taxon>Pseudomonadota</taxon>
        <taxon>Betaproteobacteria</taxon>
        <taxon>Burkholderiales</taxon>
        <taxon>Oxalobacteraceae</taxon>
        <taxon>Telluria group</taxon>
        <taxon>Telluria group incertae sedis</taxon>
    </lineage>
</organism>
<sequence length="376" mass="40958">MFTTSTLRRAWRSLWQLRARHDVSLAARLVLVSLLALTLALGLMSFAAVFGTIDRPGWWWPSLLPLIGICLCVLYGMFGTLWLAERLLPAALVDRMSALADVRAAAMLAALAGGGIVVGLATGFTVVPRLAGFDIGTLFRSVPVAIAKIALFLLLTMAANWSFWRFRLRRQQLRHEALDARLRLLQGQIEPHLLFNTLANVQSLMDHDPACAKRMLESFSDYLRASLSQLRATESTLGAELQTAQSYLALLQIRMEERLHFCIEASDEARAAPIPTLMLQPLVENAIHHGLEPKVDGGSILIAGRVRGGRLEVRVRDDGMGLAAPSRRVRPGAGMALANLRARLRTRYGAAASLTLHAGPAGGTEAVLELPLEPAA</sequence>
<dbReference type="PANTHER" id="PTHR34220">
    <property type="entry name" value="SENSOR HISTIDINE KINASE YPDA"/>
    <property type="match status" value="1"/>
</dbReference>
<accession>A0ABZ1UMW8</accession>
<dbReference type="Proteomes" id="UP000321323">
    <property type="component" value="Chromosome"/>
</dbReference>
<evidence type="ECO:0000259" key="3">
    <source>
        <dbReference type="Pfam" id="PF06580"/>
    </source>
</evidence>
<feature type="domain" description="Histidine kinase/HSP90-like ATPase" evidence="2">
    <location>
        <begin position="277"/>
        <end position="373"/>
    </location>
</feature>
<dbReference type="Pfam" id="PF06580">
    <property type="entry name" value="His_kinase"/>
    <property type="match status" value="1"/>
</dbReference>
<keyword evidence="1" id="KW-0472">Membrane</keyword>
<evidence type="ECO:0000313" key="4">
    <source>
        <dbReference type="EMBL" id="WUR13894.1"/>
    </source>
</evidence>
<dbReference type="InterPro" id="IPR003594">
    <property type="entry name" value="HATPase_dom"/>
</dbReference>
<keyword evidence="1" id="KW-1133">Transmembrane helix</keyword>
<feature type="transmembrane region" description="Helical" evidence="1">
    <location>
        <begin position="144"/>
        <end position="164"/>
    </location>
</feature>
<keyword evidence="1" id="KW-0812">Transmembrane</keyword>
<name>A0ABZ1UMW8_9BURK</name>
<dbReference type="EMBL" id="CP136508">
    <property type="protein sequence ID" value="WUR13894.1"/>
    <property type="molecule type" value="Genomic_DNA"/>
</dbReference>
<evidence type="ECO:0000313" key="5">
    <source>
        <dbReference type="Proteomes" id="UP000321323"/>
    </source>
</evidence>
<dbReference type="Pfam" id="PF02518">
    <property type="entry name" value="HATPase_c"/>
    <property type="match status" value="1"/>
</dbReference>
<evidence type="ECO:0000259" key="2">
    <source>
        <dbReference type="Pfam" id="PF02518"/>
    </source>
</evidence>
<dbReference type="PANTHER" id="PTHR34220:SF9">
    <property type="entry name" value="SIGNAL TRANSDUCTION HISTIDINE KINASE INTERNAL REGION DOMAIN-CONTAINING PROTEIN"/>
    <property type="match status" value="1"/>
</dbReference>
<dbReference type="InterPro" id="IPR050640">
    <property type="entry name" value="Bact_2-comp_sensor_kinase"/>
</dbReference>
<dbReference type="GO" id="GO:0016301">
    <property type="term" value="F:kinase activity"/>
    <property type="evidence" value="ECO:0007669"/>
    <property type="project" value="UniProtKB-KW"/>
</dbReference>
<dbReference type="InterPro" id="IPR010559">
    <property type="entry name" value="Sig_transdc_His_kin_internal"/>
</dbReference>
<dbReference type="SUPFAM" id="SSF55874">
    <property type="entry name" value="ATPase domain of HSP90 chaperone/DNA topoisomerase II/histidine kinase"/>
    <property type="match status" value="1"/>
</dbReference>
<feature type="transmembrane region" description="Helical" evidence="1">
    <location>
        <begin position="63"/>
        <end position="84"/>
    </location>
</feature>
<evidence type="ECO:0000256" key="1">
    <source>
        <dbReference type="SAM" id="Phobius"/>
    </source>
</evidence>
<keyword evidence="5" id="KW-1185">Reference proteome</keyword>
<dbReference type="Gene3D" id="3.30.565.10">
    <property type="entry name" value="Histidine kinase-like ATPase, C-terminal domain"/>
    <property type="match status" value="1"/>
</dbReference>
<protein>
    <submittedName>
        <fullName evidence="4">Histidine kinase</fullName>
    </submittedName>
</protein>
<reference evidence="4 5" key="1">
    <citation type="journal article" date="2019" name="Int. J. Syst. Evol. Microbiol.">
        <title>The Draft Whole-Genome Sequence of the Antibiotic Producer Empedobacter haloabium ATCC 31962 Provides Indications for Its Taxonomic Reclassification.</title>
        <authorList>
            <person name="Miess H."/>
            <person name="Arlt P."/>
            <person name="Apel A.K."/>
            <person name="Weber T."/>
            <person name="Nieselt K."/>
            <person name="Hanssen F."/>
            <person name="Czemmel S."/>
            <person name="Nahnsen S."/>
            <person name="Gross H."/>
        </authorList>
    </citation>
    <scope>NUCLEOTIDE SEQUENCE [LARGE SCALE GENOMIC DNA]</scope>
    <source>
        <strain evidence="4 5">ATCC 31962</strain>
    </source>
</reference>
<dbReference type="InterPro" id="IPR036890">
    <property type="entry name" value="HATPase_C_sf"/>
</dbReference>
<proteinExistence type="predicted"/>
<keyword evidence="4" id="KW-0418">Kinase</keyword>
<keyword evidence="4" id="KW-0808">Transferase</keyword>
<feature type="domain" description="Signal transduction histidine kinase internal region" evidence="3">
    <location>
        <begin position="180"/>
        <end position="259"/>
    </location>
</feature>
<gene>
    <name evidence="4" type="ORF">E7V67_001950</name>
</gene>